<comment type="similarity">
    <text evidence="1">Belongs to the transferase hexapeptide repeat family.</text>
</comment>
<evidence type="ECO:0000256" key="4">
    <source>
        <dbReference type="ARBA" id="ARBA00023315"/>
    </source>
</evidence>
<dbReference type="AlphaFoldDB" id="A0AAW7T753"/>
<evidence type="ECO:0000256" key="2">
    <source>
        <dbReference type="ARBA" id="ARBA00022679"/>
    </source>
</evidence>
<organism evidence="5 6">
    <name type="scientific">Burkholderia vietnamiensis</name>
    <dbReference type="NCBI Taxonomy" id="60552"/>
    <lineage>
        <taxon>Bacteria</taxon>
        <taxon>Pseudomonadati</taxon>
        <taxon>Pseudomonadota</taxon>
        <taxon>Betaproteobacteria</taxon>
        <taxon>Burkholderiales</taxon>
        <taxon>Burkholderiaceae</taxon>
        <taxon>Burkholderia</taxon>
        <taxon>Burkholderia cepacia complex</taxon>
    </lineage>
</organism>
<name>A0AAW7T753_BURVI</name>
<dbReference type="Proteomes" id="UP001171620">
    <property type="component" value="Unassembled WGS sequence"/>
</dbReference>
<dbReference type="InterPro" id="IPR050179">
    <property type="entry name" value="Trans_hexapeptide_repeat"/>
</dbReference>
<sequence>MRARLRRRLRWVRRLFWRKAYRLRYVHETVLIGGASDISRDIVADEYAYIGPGCLISAGVHLGRYSMLGPGVKVVGNDHIFLKSGTPVIFSGRPKFKNTVIGRDVWIGANAIVLCGVTIGDGAIIAAGSVVTKDVMPLSVMAGVPAAFVKKRFTDPQDEARHLKMLSGDVCLGEYCDKLS</sequence>
<comment type="caution">
    <text evidence="5">The sequence shown here is derived from an EMBL/GenBank/DDBJ whole genome shotgun (WGS) entry which is preliminary data.</text>
</comment>
<dbReference type="InterPro" id="IPR001451">
    <property type="entry name" value="Hexapep"/>
</dbReference>
<evidence type="ECO:0000313" key="5">
    <source>
        <dbReference type="EMBL" id="MDN7797714.1"/>
    </source>
</evidence>
<dbReference type="Gene3D" id="2.160.10.10">
    <property type="entry name" value="Hexapeptide repeat proteins"/>
    <property type="match status" value="1"/>
</dbReference>
<gene>
    <name evidence="5" type="ORF">QZM33_22495</name>
</gene>
<keyword evidence="3" id="KW-0677">Repeat</keyword>
<accession>A0AAW7T753</accession>
<dbReference type="RefSeq" id="WP_301788750.1">
    <property type="nucleotide sequence ID" value="NZ_JAUJRV010000021.1"/>
</dbReference>
<keyword evidence="4" id="KW-0012">Acyltransferase</keyword>
<dbReference type="InterPro" id="IPR018357">
    <property type="entry name" value="Hexapep_transf_CS"/>
</dbReference>
<evidence type="ECO:0000256" key="3">
    <source>
        <dbReference type="ARBA" id="ARBA00022737"/>
    </source>
</evidence>
<evidence type="ECO:0000256" key="1">
    <source>
        <dbReference type="ARBA" id="ARBA00007274"/>
    </source>
</evidence>
<dbReference type="GO" id="GO:0016746">
    <property type="term" value="F:acyltransferase activity"/>
    <property type="evidence" value="ECO:0007669"/>
    <property type="project" value="UniProtKB-KW"/>
</dbReference>
<proteinExistence type="inferred from homology"/>
<dbReference type="PROSITE" id="PS00101">
    <property type="entry name" value="HEXAPEP_TRANSFERASES"/>
    <property type="match status" value="1"/>
</dbReference>
<evidence type="ECO:0000313" key="6">
    <source>
        <dbReference type="Proteomes" id="UP001171620"/>
    </source>
</evidence>
<dbReference type="PANTHER" id="PTHR43300:SF11">
    <property type="entry name" value="ACETYLTRANSFERASE RV3034C-RELATED"/>
    <property type="match status" value="1"/>
</dbReference>
<dbReference type="PANTHER" id="PTHR43300">
    <property type="entry name" value="ACETYLTRANSFERASE"/>
    <property type="match status" value="1"/>
</dbReference>
<dbReference type="Pfam" id="PF00132">
    <property type="entry name" value="Hexapep"/>
    <property type="match status" value="1"/>
</dbReference>
<protein>
    <submittedName>
        <fullName evidence="5">DapH/DapD/GlmU-related protein</fullName>
    </submittedName>
</protein>
<reference evidence="5" key="1">
    <citation type="submission" date="2023-07" db="EMBL/GenBank/DDBJ databases">
        <title>A collection of bacterial strains from the Burkholderia cepacia Research Laboratory and Repository.</title>
        <authorList>
            <person name="Lipuma J."/>
            <person name="Spilker T."/>
            <person name="Caverly L."/>
        </authorList>
    </citation>
    <scope>NUCLEOTIDE SEQUENCE</scope>
    <source>
        <strain evidence="5">AU44268</strain>
    </source>
</reference>
<keyword evidence="2" id="KW-0808">Transferase</keyword>
<dbReference type="EMBL" id="JAUJRV010000021">
    <property type="protein sequence ID" value="MDN7797714.1"/>
    <property type="molecule type" value="Genomic_DNA"/>
</dbReference>
<dbReference type="InterPro" id="IPR011004">
    <property type="entry name" value="Trimer_LpxA-like_sf"/>
</dbReference>
<dbReference type="SUPFAM" id="SSF51161">
    <property type="entry name" value="Trimeric LpxA-like enzymes"/>
    <property type="match status" value="1"/>
</dbReference>